<keyword evidence="3" id="KW-0479">Metal-binding</keyword>
<feature type="domain" description="Adenosine deaminase" evidence="8">
    <location>
        <begin position="10"/>
        <end position="332"/>
    </location>
</feature>
<evidence type="ECO:0000313" key="10">
    <source>
        <dbReference type="Proteomes" id="UP000664495"/>
    </source>
</evidence>
<reference evidence="9 10" key="1">
    <citation type="submission" date="2021-03" db="EMBL/GenBank/DDBJ databases">
        <title>Enterococcal diversity collection.</title>
        <authorList>
            <person name="Gilmore M.S."/>
            <person name="Schwartzman J."/>
            <person name="Van Tyne D."/>
            <person name="Martin M."/>
            <person name="Earl A.M."/>
            <person name="Manson A.L."/>
            <person name="Straub T."/>
            <person name="Salamzade R."/>
            <person name="Saavedra J."/>
            <person name="Lebreton F."/>
            <person name="Prichula J."/>
            <person name="Schaufler K."/>
            <person name="Gaca A."/>
            <person name="Sgardioli B."/>
            <person name="Wagenaar J."/>
            <person name="Strong T."/>
        </authorList>
    </citation>
    <scope>NUCLEOTIDE SEQUENCE [LARGE SCALE GENOMIC DNA]</scope>
    <source>
        <strain evidence="9 10">MJM16</strain>
    </source>
</reference>
<organism evidence="9 10">
    <name type="scientific">Candidatus Enterococcus murrayae</name>
    <dbReference type="NCBI Taxonomy" id="2815321"/>
    <lineage>
        <taxon>Bacteria</taxon>
        <taxon>Bacillati</taxon>
        <taxon>Bacillota</taxon>
        <taxon>Bacilli</taxon>
        <taxon>Lactobacillales</taxon>
        <taxon>Enterococcaceae</taxon>
        <taxon>Enterococcus</taxon>
    </lineage>
</organism>
<evidence type="ECO:0000256" key="6">
    <source>
        <dbReference type="ARBA" id="ARBA00023080"/>
    </source>
</evidence>
<name>A0ABS3HIB4_9ENTE</name>
<dbReference type="InterPro" id="IPR032466">
    <property type="entry name" value="Metal_Hydrolase"/>
</dbReference>
<dbReference type="EC" id="3.5.4.4" evidence="9"/>
<accession>A0ABS3HIB4</accession>
<evidence type="ECO:0000256" key="5">
    <source>
        <dbReference type="ARBA" id="ARBA00022833"/>
    </source>
</evidence>
<dbReference type="Gene3D" id="3.20.20.140">
    <property type="entry name" value="Metal-dependent hydrolases"/>
    <property type="match status" value="1"/>
</dbReference>
<dbReference type="PANTHER" id="PTHR11409">
    <property type="entry name" value="ADENOSINE DEAMINASE"/>
    <property type="match status" value="1"/>
</dbReference>
<dbReference type="SUPFAM" id="SSF51556">
    <property type="entry name" value="Metallo-dependent hydrolases"/>
    <property type="match status" value="1"/>
</dbReference>
<dbReference type="NCBIfam" id="TIGR01430">
    <property type="entry name" value="aden_deam"/>
    <property type="match status" value="1"/>
</dbReference>
<evidence type="ECO:0000256" key="1">
    <source>
        <dbReference type="ARBA" id="ARBA00001947"/>
    </source>
</evidence>
<evidence type="ECO:0000256" key="7">
    <source>
        <dbReference type="ARBA" id="ARBA00048787"/>
    </source>
</evidence>
<comment type="catalytic activity">
    <reaction evidence="7">
        <text>N(6)-methyl-AMP + H2O + H(+) = IMP + methylamine</text>
        <dbReference type="Rhea" id="RHEA:16001"/>
        <dbReference type="ChEBI" id="CHEBI:15377"/>
        <dbReference type="ChEBI" id="CHEBI:15378"/>
        <dbReference type="ChEBI" id="CHEBI:58053"/>
        <dbReference type="ChEBI" id="CHEBI:59338"/>
        <dbReference type="ChEBI" id="CHEBI:144842"/>
    </reaction>
    <physiologicalReaction direction="left-to-right" evidence="7">
        <dbReference type="Rhea" id="RHEA:16002"/>
    </physiologicalReaction>
</comment>
<keyword evidence="10" id="KW-1185">Reference proteome</keyword>
<dbReference type="Pfam" id="PF00962">
    <property type="entry name" value="A_deaminase"/>
    <property type="match status" value="1"/>
</dbReference>
<evidence type="ECO:0000313" key="9">
    <source>
        <dbReference type="EMBL" id="MBO0452625.1"/>
    </source>
</evidence>
<protein>
    <submittedName>
        <fullName evidence="9">Adenosine deaminase</fullName>
        <ecNumber evidence="9">3.5.4.4</ecNumber>
    </submittedName>
</protein>
<dbReference type="PANTHER" id="PTHR11409:SF42">
    <property type="entry name" value="ADENOSINE DEAMINASE-LIKE PROTEIN"/>
    <property type="match status" value="1"/>
</dbReference>
<dbReference type="GO" id="GO:0016787">
    <property type="term" value="F:hydrolase activity"/>
    <property type="evidence" value="ECO:0007669"/>
    <property type="project" value="UniProtKB-KW"/>
</dbReference>
<gene>
    <name evidence="9" type="primary">add</name>
    <name evidence="9" type="ORF">JZO85_10110</name>
</gene>
<sequence length="338" mass="38158">MEPLQMKRIPKVELHCHLDGSIRKETLRSIYVEQNNPLQLSDEALHQAMTAAERCDLTNYLTCFRIVSSALHTKQALQLALFDVVEQAVEENIFYLEIRLSPLHLATENFSMEEVAEALIEAADLVKVRYPIQIGLIFCCMRQQSDSQNKQVIDLAKKFLGKGVVAIDLAGDELKFPTRDYRSLFIYANRLGIPYTVHAGETGSLQSVLDAIDFEAKRIGHGIALAKSQKAMEKAQKQGILLEMCPVCNIQTGAVASWKEYPVKEFLENGLPISFNTDNRTVSNTTLTNNFLQVAQNCYSLSEKEVLKQVKTAIDYLFVDEENKQALQKKLNNHQLYG</sequence>
<keyword evidence="5" id="KW-0862">Zinc</keyword>
<evidence type="ECO:0000256" key="3">
    <source>
        <dbReference type="ARBA" id="ARBA00022723"/>
    </source>
</evidence>
<dbReference type="EMBL" id="JAFLVR010000021">
    <property type="protein sequence ID" value="MBO0452625.1"/>
    <property type="molecule type" value="Genomic_DNA"/>
</dbReference>
<dbReference type="Proteomes" id="UP000664495">
    <property type="component" value="Unassembled WGS sequence"/>
</dbReference>
<comment type="similarity">
    <text evidence="2">Belongs to the metallo-dependent hydrolases superfamily. Adenosine and AMP deaminases family.</text>
</comment>
<dbReference type="InterPro" id="IPR006330">
    <property type="entry name" value="Ado/ade_deaminase"/>
</dbReference>
<evidence type="ECO:0000256" key="2">
    <source>
        <dbReference type="ARBA" id="ARBA00006676"/>
    </source>
</evidence>
<proteinExistence type="inferred from homology"/>
<evidence type="ECO:0000256" key="4">
    <source>
        <dbReference type="ARBA" id="ARBA00022801"/>
    </source>
</evidence>
<comment type="caution">
    <text evidence="9">The sequence shown here is derived from an EMBL/GenBank/DDBJ whole genome shotgun (WGS) entry which is preliminary data.</text>
</comment>
<dbReference type="RefSeq" id="WP_207108398.1">
    <property type="nucleotide sequence ID" value="NZ_JAFLVR010000021.1"/>
</dbReference>
<keyword evidence="6" id="KW-0546">Nucleotide metabolism</keyword>
<keyword evidence="4 9" id="KW-0378">Hydrolase</keyword>
<dbReference type="InterPro" id="IPR001365">
    <property type="entry name" value="A_deaminase_dom"/>
</dbReference>
<comment type="cofactor">
    <cofactor evidence="1">
        <name>Zn(2+)</name>
        <dbReference type="ChEBI" id="CHEBI:29105"/>
    </cofactor>
</comment>
<evidence type="ECO:0000259" key="8">
    <source>
        <dbReference type="Pfam" id="PF00962"/>
    </source>
</evidence>